<keyword evidence="3" id="KW-0597">Phosphoprotein</keyword>
<keyword evidence="9" id="KW-1185">Reference proteome</keyword>
<keyword evidence="6" id="KW-0902">Two-component regulatory system</keyword>
<reference evidence="8 9" key="1">
    <citation type="journal article" date="2019" name="J Genomics">
        <title>The Draft Genome of a Hydrogen-producing Cyanobacterium, Arthrospira platensis NIES-46.</title>
        <authorList>
            <person name="Suzuki S."/>
            <person name="Yamaguchi H."/>
            <person name="Kawachi M."/>
        </authorList>
    </citation>
    <scope>NUCLEOTIDE SEQUENCE [LARGE SCALE GENOMIC DNA]</scope>
    <source>
        <strain evidence="8 9">NIES-46</strain>
    </source>
</reference>
<organism evidence="8 9">
    <name type="scientific">Limnospira platensis NIES-46</name>
    <dbReference type="NCBI Taxonomy" id="1236695"/>
    <lineage>
        <taxon>Bacteria</taxon>
        <taxon>Bacillati</taxon>
        <taxon>Cyanobacteriota</taxon>
        <taxon>Cyanophyceae</taxon>
        <taxon>Oscillatoriophycideae</taxon>
        <taxon>Oscillatoriales</taxon>
        <taxon>Sirenicapillariaceae</taxon>
        <taxon>Limnospira</taxon>
    </lineage>
</organism>
<dbReference type="InterPro" id="IPR036890">
    <property type="entry name" value="HATPase_C_sf"/>
</dbReference>
<feature type="domain" description="Histidine kinase" evidence="7">
    <location>
        <begin position="1"/>
        <end position="157"/>
    </location>
</feature>
<protein>
    <recommendedName>
        <fullName evidence="2">histidine kinase</fullName>
        <ecNumber evidence="2">2.7.13.3</ecNumber>
    </recommendedName>
</protein>
<dbReference type="SUPFAM" id="SSF55874">
    <property type="entry name" value="ATPase domain of HSP90 chaperone/DNA topoisomerase II/histidine kinase"/>
    <property type="match status" value="1"/>
</dbReference>
<name>A0A5M3T5E8_LIMPL</name>
<dbReference type="InterPro" id="IPR003594">
    <property type="entry name" value="HATPase_dom"/>
</dbReference>
<dbReference type="Pfam" id="PF02518">
    <property type="entry name" value="HATPase_c"/>
    <property type="match status" value="1"/>
</dbReference>
<keyword evidence="5 8" id="KW-0418">Kinase</keyword>
<comment type="caution">
    <text evidence="8">The sequence shown here is derived from an EMBL/GenBank/DDBJ whole genome shotgun (WGS) entry which is preliminary data.</text>
</comment>
<dbReference type="GO" id="GO:0016301">
    <property type="term" value="F:kinase activity"/>
    <property type="evidence" value="ECO:0007669"/>
    <property type="project" value="UniProtKB-KW"/>
</dbReference>
<dbReference type="EC" id="2.7.13.3" evidence="2"/>
<dbReference type="PANTHER" id="PTHR45453:SF1">
    <property type="entry name" value="PHOSPHATE REGULON SENSOR PROTEIN PHOR"/>
    <property type="match status" value="1"/>
</dbReference>
<dbReference type="RefSeq" id="WP_006618662.1">
    <property type="nucleotide sequence ID" value="NZ_BIMW01000035.1"/>
</dbReference>
<gene>
    <name evidence="8" type="ORF">NIES46_07600</name>
</gene>
<evidence type="ECO:0000313" key="8">
    <source>
        <dbReference type="EMBL" id="GCE92719.1"/>
    </source>
</evidence>
<dbReference type="InterPro" id="IPR005467">
    <property type="entry name" value="His_kinase_dom"/>
</dbReference>
<comment type="catalytic activity">
    <reaction evidence="1">
        <text>ATP + protein L-histidine = ADP + protein N-phospho-L-histidine.</text>
        <dbReference type="EC" id="2.7.13.3"/>
    </reaction>
</comment>
<accession>A0A5M3T5E8</accession>
<evidence type="ECO:0000256" key="5">
    <source>
        <dbReference type="ARBA" id="ARBA00022777"/>
    </source>
</evidence>
<evidence type="ECO:0000256" key="3">
    <source>
        <dbReference type="ARBA" id="ARBA00022553"/>
    </source>
</evidence>
<evidence type="ECO:0000256" key="2">
    <source>
        <dbReference type="ARBA" id="ARBA00012438"/>
    </source>
</evidence>
<evidence type="ECO:0000313" key="9">
    <source>
        <dbReference type="Proteomes" id="UP000326169"/>
    </source>
</evidence>
<dbReference type="Gene3D" id="3.30.565.10">
    <property type="entry name" value="Histidine kinase-like ATPase, C-terminal domain"/>
    <property type="match status" value="1"/>
</dbReference>
<dbReference type="PANTHER" id="PTHR45453">
    <property type="entry name" value="PHOSPHATE REGULON SENSOR PROTEIN PHOR"/>
    <property type="match status" value="1"/>
</dbReference>
<sequence>MHLELIDLSDLLAAIAEQIQPLQIQPLADLQQLQFSTHIVPNLQIQGSPDHLIRLFLNLLDNAVKYTSAQGEVNLTAVVQEHCIEIRVGDTGIGISPEHLPHLFERFYRVDKSRSRTMGGTGLGLAIAQEIVHRHQGAIAVQSQLGHGTTFTVTFPN</sequence>
<dbReference type="PROSITE" id="PS50109">
    <property type="entry name" value="HIS_KIN"/>
    <property type="match status" value="1"/>
</dbReference>
<proteinExistence type="predicted"/>
<evidence type="ECO:0000256" key="4">
    <source>
        <dbReference type="ARBA" id="ARBA00022679"/>
    </source>
</evidence>
<dbReference type="SMART" id="SM00387">
    <property type="entry name" value="HATPase_c"/>
    <property type="match status" value="1"/>
</dbReference>
<dbReference type="GeneID" id="301681690"/>
<dbReference type="CDD" id="cd00075">
    <property type="entry name" value="HATPase"/>
    <property type="match status" value="1"/>
</dbReference>
<evidence type="ECO:0000256" key="1">
    <source>
        <dbReference type="ARBA" id="ARBA00000085"/>
    </source>
</evidence>
<dbReference type="InterPro" id="IPR050351">
    <property type="entry name" value="BphY/WalK/GraS-like"/>
</dbReference>
<dbReference type="Proteomes" id="UP000326169">
    <property type="component" value="Unassembled WGS sequence"/>
</dbReference>
<keyword evidence="4" id="KW-0808">Transferase</keyword>
<dbReference type="InterPro" id="IPR004358">
    <property type="entry name" value="Sig_transdc_His_kin-like_C"/>
</dbReference>
<dbReference type="EMBL" id="BIMW01000035">
    <property type="protein sequence ID" value="GCE92719.1"/>
    <property type="molecule type" value="Genomic_DNA"/>
</dbReference>
<dbReference type="PRINTS" id="PR00344">
    <property type="entry name" value="BCTRLSENSOR"/>
</dbReference>
<evidence type="ECO:0000256" key="6">
    <source>
        <dbReference type="ARBA" id="ARBA00023012"/>
    </source>
</evidence>
<evidence type="ECO:0000259" key="7">
    <source>
        <dbReference type="PROSITE" id="PS50109"/>
    </source>
</evidence>